<dbReference type="AlphaFoldDB" id="A0A1H8PMG5"/>
<evidence type="ECO:0000313" key="1">
    <source>
        <dbReference type="EMBL" id="SEO42907.1"/>
    </source>
</evidence>
<dbReference type="Proteomes" id="UP000198960">
    <property type="component" value="Unassembled WGS sequence"/>
</dbReference>
<dbReference type="RefSeq" id="WP_091939323.1">
    <property type="nucleotide sequence ID" value="NZ_FOEE01000001.1"/>
</dbReference>
<name>A0A1H8PMG5_9ACTN</name>
<dbReference type="OrthoDB" id="5197182at2"/>
<proteinExistence type="predicted"/>
<gene>
    <name evidence="1" type="ORF">SAMN05660991_00260</name>
</gene>
<organism evidence="1 2">
    <name type="scientific">Trujillonella endophytica</name>
    <dbReference type="NCBI Taxonomy" id="673521"/>
    <lineage>
        <taxon>Bacteria</taxon>
        <taxon>Bacillati</taxon>
        <taxon>Actinomycetota</taxon>
        <taxon>Actinomycetes</taxon>
        <taxon>Geodermatophilales</taxon>
        <taxon>Geodermatophilaceae</taxon>
        <taxon>Trujillonella</taxon>
    </lineage>
</organism>
<dbReference type="EMBL" id="FOEE01000001">
    <property type="protein sequence ID" value="SEO42907.1"/>
    <property type="molecule type" value="Genomic_DNA"/>
</dbReference>
<accession>A0A1H8PMG5</accession>
<protein>
    <submittedName>
        <fullName evidence="1">Uncharacterized protein</fullName>
    </submittedName>
</protein>
<keyword evidence="2" id="KW-1185">Reference proteome</keyword>
<sequence length="129" mass="13589">MPTSPERFPAACGPALADLERTRPGAVRVTWQDGPEPLLWLQDEATPSAVGVWVTGIAGSPEEVRELTERVQDAAVDLLWGAWPECPDHEGGHPLAAEVHDGAVAWACPRTGRVVAPVGELPPPGGFSA</sequence>
<evidence type="ECO:0000313" key="2">
    <source>
        <dbReference type="Proteomes" id="UP000198960"/>
    </source>
</evidence>
<reference evidence="2" key="1">
    <citation type="submission" date="2016-10" db="EMBL/GenBank/DDBJ databases">
        <authorList>
            <person name="Varghese N."/>
            <person name="Submissions S."/>
        </authorList>
    </citation>
    <scope>NUCLEOTIDE SEQUENCE [LARGE SCALE GENOMIC DNA]</scope>
    <source>
        <strain evidence="2">DSM 45413</strain>
    </source>
</reference>